<dbReference type="GO" id="GO:0016020">
    <property type="term" value="C:membrane"/>
    <property type="evidence" value="ECO:0007669"/>
    <property type="project" value="InterPro"/>
</dbReference>
<evidence type="ECO:0000256" key="5">
    <source>
        <dbReference type="ARBA" id="ARBA00022989"/>
    </source>
</evidence>
<evidence type="ECO:0000256" key="2">
    <source>
        <dbReference type="ARBA" id="ARBA00022448"/>
    </source>
</evidence>
<keyword evidence="5 7" id="KW-1133">Transmembrane helix</keyword>
<dbReference type="InterPro" id="IPR023271">
    <property type="entry name" value="Aquaporin-like"/>
</dbReference>
<evidence type="ECO:0000256" key="1">
    <source>
        <dbReference type="ARBA" id="ARBA00004127"/>
    </source>
</evidence>
<feature type="transmembrane region" description="Helical" evidence="7">
    <location>
        <begin position="190"/>
        <end position="214"/>
    </location>
</feature>
<dbReference type="InterPro" id="IPR034294">
    <property type="entry name" value="Aquaporin_transptr"/>
</dbReference>
<dbReference type="PANTHER" id="PTHR45665">
    <property type="entry name" value="AQUAPORIN-8"/>
    <property type="match status" value="1"/>
</dbReference>
<keyword evidence="2" id="KW-0813">Transport</keyword>
<reference evidence="8" key="1">
    <citation type="submission" date="2020-05" db="EMBL/GenBank/DDBJ databases">
        <authorList>
            <person name="Chiriac C."/>
            <person name="Salcher M."/>
            <person name="Ghai R."/>
            <person name="Kavagutti S V."/>
        </authorList>
    </citation>
    <scope>NUCLEOTIDE SEQUENCE</scope>
</reference>
<dbReference type="EMBL" id="CAEZSX010000094">
    <property type="protein sequence ID" value="CAB4556473.1"/>
    <property type="molecule type" value="Genomic_DNA"/>
</dbReference>
<dbReference type="Pfam" id="PF00230">
    <property type="entry name" value="MIP"/>
    <property type="match status" value="1"/>
</dbReference>
<name>A0A6J6D248_9ZZZZ</name>
<feature type="transmembrane region" description="Helical" evidence="7">
    <location>
        <begin position="36"/>
        <end position="62"/>
    </location>
</feature>
<evidence type="ECO:0000256" key="7">
    <source>
        <dbReference type="SAM" id="Phobius"/>
    </source>
</evidence>
<evidence type="ECO:0000256" key="3">
    <source>
        <dbReference type="ARBA" id="ARBA00022692"/>
    </source>
</evidence>
<evidence type="ECO:0000313" key="8">
    <source>
        <dbReference type="EMBL" id="CAB4556473.1"/>
    </source>
</evidence>
<dbReference type="PRINTS" id="PR00783">
    <property type="entry name" value="MINTRINSICP"/>
</dbReference>
<proteinExistence type="predicted"/>
<dbReference type="GO" id="GO:0012505">
    <property type="term" value="C:endomembrane system"/>
    <property type="evidence" value="ECO:0007669"/>
    <property type="project" value="UniProtKB-SubCell"/>
</dbReference>
<gene>
    <name evidence="8" type="ORF">UFOPK1537_00639</name>
</gene>
<dbReference type="PANTHER" id="PTHR45665:SF9">
    <property type="entry name" value="AQUAPORIN-8"/>
    <property type="match status" value="1"/>
</dbReference>
<keyword evidence="6 7" id="KW-0472">Membrane</keyword>
<evidence type="ECO:0000256" key="6">
    <source>
        <dbReference type="ARBA" id="ARBA00023136"/>
    </source>
</evidence>
<dbReference type="Gene3D" id="1.20.1080.10">
    <property type="entry name" value="Glycerol uptake facilitator protein"/>
    <property type="match status" value="1"/>
</dbReference>
<dbReference type="GO" id="GO:0015250">
    <property type="term" value="F:water channel activity"/>
    <property type="evidence" value="ECO:0007669"/>
    <property type="project" value="TreeGrafter"/>
</dbReference>
<feature type="transmembrane region" description="Helical" evidence="7">
    <location>
        <begin position="148"/>
        <end position="170"/>
    </location>
</feature>
<dbReference type="AlphaFoldDB" id="A0A6J6D248"/>
<evidence type="ECO:0000256" key="4">
    <source>
        <dbReference type="ARBA" id="ARBA00022737"/>
    </source>
</evidence>
<feature type="transmembrane region" description="Helical" evidence="7">
    <location>
        <begin position="83"/>
        <end position="105"/>
    </location>
</feature>
<sequence length="218" mass="21744">MNFRAFVSEYLGTALFVAAMVGSGIAGSNLSGDLQVVGIANTLATALVLGVLILTLGAVSGGHFNPVVSIALAIQGGFKSSEVLPYLAVQFAGGVSGAILANAMFGGSPVQVSSKGMTSAGAVLSEVVATAGLVFIVLMLVKIKRAELIAVALPAWIAAGSFFTSSGSFANPAVTVGRIFTDSFAGIGPVSVPSFVVAQLLGAAIGIVLARTLITAKR</sequence>
<protein>
    <submittedName>
        <fullName evidence="8">Unannotated protein</fullName>
    </submittedName>
</protein>
<comment type="subcellular location">
    <subcellularLocation>
        <location evidence="1">Endomembrane system</location>
        <topology evidence="1">Multi-pass membrane protein</topology>
    </subcellularLocation>
</comment>
<dbReference type="SUPFAM" id="SSF81338">
    <property type="entry name" value="Aquaporin-like"/>
    <property type="match status" value="1"/>
</dbReference>
<dbReference type="GO" id="GO:0005737">
    <property type="term" value="C:cytoplasm"/>
    <property type="evidence" value="ECO:0007669"/>
    <property type="project" value="UniProtKB-ARBA"/>
</dbReference>
<keyword evidence="3 7" id="KW-0812">Transmembrane</keyword>
<organism evidence="8">
    <name type="scientific">freshwater metagenome</name>
    <dbReference type="NCBI Taxonomy" id="449393"/>
    <lineage>
        <taxon>unclassified sequences</taxon>
        <taxon>metagenomes</taxon>
        <taxon>ecological metagenomes</taxon>
    </lineage>
</organism>
<keyword evidence="4" id="KW-0677">Repeat</keyword>
<accession>A0A6J6D248</accession>
<dbReference type="InterPro" id="IPR000425">
    <property type="entry name" value="MIP"/>
</dbReference>
<feature type="transmembrane region" description="Helical" evidence="7">
    <location>
        <begin position="117"/>
        <end position="141"/>
    </location>
</feature>
<dbReference type="GO" id="GO:0019755">
    <property type="term" value="P:one-carbon compound transport"/>
    <property type="evidence" value="ECO:0007669"/>
    <property type="project" value="UniProtKB-ARBA"/>
</dbReference>